<evidence type="ECO:0000256" key="2">
    <source>
        <dbReference type="SAM" id="SignalP"/>
    </source>
</evidence>
<feature type="chain" id="PRO_5014950413" evidence="2">
    <location>
        <begin position="39"/>
        <end position="320"/>
    </location>
</feature>
<gene>
    <name evidence="3" type="ORF">CYR34_15035</name>
</gene>
<sequence>MHYSPLSIPLKKPSHSPARALFSAALCAVLLASPLAQATAPSNVKAPGAEKTTKDSLLETGASALQDRAPIDAISAYLDGFHFYNGDKNGQMEAHHYVTILNDDVMQAVIYDGNGKDAKLMGVEYIISERLYKTLPPEEKVLWHSHHYEVKSGSLLAPGLPEAAEKVLMGKIVNTYGKTWHTWHTDRDKDLPYGIPALMMGFTGEGQLDQKLLKDRDERVGIDSKERQQNRADLPTNPPDPLSNAWEKGKVIQLQRVEGGGEHQHGDTGFTGHAEQEVRKQAEGTKPVEGTKPAENTIPADSTKPADSARPAEGTPSSGN</sequence>
<feature type="signal peptide" evidence="2">
    <location>
        <begin position="1"/>
        <end position="38"/>
    </location>
</feature>
<keyword evidence="2" id="KW-0732">Signal</keyword>
<feature type="region of interest" description="Disordered" evidence="1">
    <location>
        <begin position="221"/>
        <end position="245"/>
    </location>
</feature>
<evidence type="ECO:0000256" key="1">
    <source>
        <dbReference type="SAM" id="MobiDB-lite"/>
    </source>
</evidence>
<feature type="region of interest" description="Disordered" evidence="1">
    <location>
        <begin position="260"/>
        <end position="320"/>
    </location>
</feature>
<proteinExistence type="predicted"/>
<dbReference type="EMBL" id="PJZK01000016">
    <property type="protein sequence ID" value="PLR47052.1"/>
    <property type="molecule type" value="Genomic_DNA"/>
</dbReference>
<name>A0A2N5EKK5_9GAMM</name>
<keyword evidence="4" id="KW-1185">Reference proteome</keyword>
<accession>A0A2N5EKK5</accession>
<comment type="caution">
    <text evidence="3">The sequence shown here is derived from an EMBL/GenBank/DDBJ whole genome shotgun (WGS) entry which is preliminary data.</text>
</comment>
<organism evidence="3 4">
    <name type="scientific">Chimaeribacter arupi</name>
    <dbReference type="NCBI Taxonomy" id="2060066"/>
    <lineage>
        <taxon>Bacteria</taxon>
        <taxon>Pseudomonadati</taxon>
        <taxon>Pseudomonadota</taxon>
        <taxon>Gammaproteobacteria</taxon>
        <taxon>Enterobacterales</taxon>
        <taxon>Yersiniaceae</taxon>
        <taxon>Chimaeribacter</taxon>
    </lineage>
</organism>
<evidence type="ECO:0000313" key="4">
    <source>
        <dbReference type="Proteomes" id="UP000234626"/>
    </source>
</evidence>
<dbReference type="PANTHER" id="PTHR31360:SF0">
    <property type="entry name" value="OIL BODY-ASSOCIATED PROTEIN 1B"/>
    <property type="match status" value="1"/>
</dbReference>
<feature type="compositionally biased region" description="Basic and acidic residues" evidence="1">
    <location>
        <begin position="274"/>
        <end position="283"/>
    </location>
</feature>
<dbReference type="AlphaFoldDB" id="A0A2N5EKK5"/>
<dbReference type="InterPro" id="IPR010686">
    <property type="entry name" value="OBAP-like"/>
</dbReference>
<dbReference type="Pfam" id="PF06884">
    <property type="entry name" value="DUF1264"/>
    <property type="match status" value="1"/>
</dbReference>
<dbReference type="OrthoDB" id="254168at2"/>
<dbReference type="PANTHER" id="PTHR31360">
    <property type="match status" value="1"/>
</dbReference>
<dbReference type="Proteomes" id="UP000234626">
    <property type="component" value="Unassembled WGS sequence"/>
</dbReference>
<evidence type="ECO:0000313" key="3">
    <source>
        <dbReference type="EMBL" id="PLR47052.1"/>
    </source>
</evidence>
<protein>
    <submittedName>
        <fullName evidence="3">DUF1264 domain-containing protein</fullName>
    </submittedName>
</protein>
<reference evidence="3 4" key="1">
    <citation type="submission" date="2017-12" db="EMBL/GenBank/DDBJ databases">
        <title>Characterization of six clinical isolates of Enterochimera gen. nov., a novel genus of the Yersiniaciae family and the three species Enterochimera arupensis sp. nov., Enterochimera coloradensis sp. nov, and Enterochimera californica sp. nov.</title>
        <authorList>
            <person name="Rossi A."/>
            <person name="Fisher M."/>
        </authorList>
    </citation>
    <scope>NUCLEOTIDE SEQUENCE [LARGE SCALE GENOMIC DNA]</scope>
    <source>
        <strain evidence="3 4">2016Iso1</strain>
    </source>
</reference>
<feature type="compositionally biased region" description="Basic and acidic residues" evidence="1">
    <location>
        <begin position="221"/>
        <end position="230"/>
    </location>
</feature>